<organism evidence="9 10">
    <name type="scientific">Tissierella praeacuta DSM 18095</name>
    <dbReference type="NCBI Taxonomy" id="1123404"/>
    <lineage>
        <taxon>Bacteria</taxon>
        <taxon>Bacillati</taxon>
        <taxon>Bacillota</taxon>
        <taxon>Tissierellia</taxon>
        <taxon>Tissierellales</taxon>
        <taxon>Tissierellaceae</taxon>
        <taxon>Tissierella</taxon>
    </lineage>
</organism>
<dbReference type="GO" id="GO:0015129">
    <property type="term" value="F:lactate transmembrane transporter activity"/>
    <property type="evidence" value="ECO:0007669"/>
    <property type="project" value="UniProtKB-UniRule"/>
</dbReference>
<accession>A0A1M4WLC3</accession>
<protein>
    <recommendedName>
        <fullName evidence="8">L-lactate permease</fullName>
    </recommendedName>
</protein>
<keyword evidence="3 8" id="KW-0813">Transport</keyword>
<feature type="transmembrane region" description="Helical" evidence="8">
    <location>
        <begin position="187"/>
        <end position="208"/>
    </location>
</feature>
<dbReference type="GeneID" id="90993921"/>
<evidence type="ECO:0000256" key="8">
    <source>
        <dbReference type="RuleBase" id="RU365092"/>
    </source>
</evidence>
<evidence type="ECO:0000256" key="7">
    <source>
        <dbReference type="ARBA" id="ARBA00023136"/>
    </source>
</evidence>
<feature type="transmembrane region" description="Helical" evidence="8">
    <location>
        <begin position="106"/>
        <end position="128"/>
    </location>
</feature>
<dbReference type="PANTHER" id="PTHR30003:SF2">
    <property type="entry name" value="L-LACTATE PERMEASE"/>
    <property type="match status" value="1"/>
</dbReference>
<evidence type="ECO:0000256" key="1">
    <source>
        <dbReference type="ARBA" id="ARBA00004651"/>
    </source>
</evidence>
<feature type="transmembrane region" description="Helical" evidence="8">
    <location>
        <begin position="241"/>
        <end position="258"/>
    </location>
</feature>
<feature type="transmembrane region" description="Helical" evidence="8">
    <location>
        <begin position="352"/>
        <end position="371"/>
    </location>
</feature>
<keyword evidence="5 8" id="KW-0812">Transmembrane</keyword>
<comment type="similarity">
    <text evidence="2 8">Belongs to the lactate permease family.</text>
</comment>
<dbReference type="RefSeq" id="WP_072975832.1">
    <property type="nucleotide sequence ID" value="NZ_FQTY01000007.1"/>
</dbReference>
<reference evidence="10" key="1">
    <citation type="submission" date="2016-11" db="EMBL/GenBank/DDBJ databases">
        <authorList>
            <person name="Varghese N."/>
            <person name="Submissions S."/>
        </authorList>
    </citation>
    <scope>NUCLEOTIDE SEQUENCE [LARGE SCALE GENOMIC DNA]</scope>
    <source>
        <strain evidence="10">DSM 18095</strain>
    </source>
</reference>
<feature type="transmembrane region" description="Helical" evidence="8">
    <location>
        <begin position="37"/>
        <end position="58"/>
    </location>
</feature>
<dbReference type="EMBL" id="FQTY01000007">
    <property type="protein sequence ID" value="SHE82101.1"/>
    <property type="molecule type" value="Genomic_DNA"/>
</dbReference>
<feature type="transmembrane region" description="Helical" evidence="8">
    <location>
        <begin position="6"/>
        <end position="25"/>
    </location>
</feature>
<feature type="transmembrane region" description="Helical" evidence="8">
    <location>
        <begin position="217"/>
        <end position="235"/>
    </location>
</feature>
<sequence length="536" mass="57900">MSLPVSLGFWIMAFIPIGMLLFLMIKVQLPAFRAAPISLAIAIFVGVFFYKSGANLIINELLKALWNSLSIILVIITALLIYEVTNEAKAFSSIKKNLEEIAPNELVRILGLGMVFVSFLQGVTGFGVPVAVTAPLLIEMGVLPLWAVVIPLIGHSWAGTYGTLAVAWSSLVTQTGIEGNILNQSGFYAGMFLWIINILSGLSICWFYGKDKGVKKGLFAVLIFSFIQGGGQLLLTQVNGIIANFLPGCIALLGFIVVNKIPMYKESWNIDKSQIMNRNKSQVFSKASVDIKLYESFFPYIVMTILTLVLLINPKIKGVLTNFSIGPNFPRTSTEYGFVNSQIIKYAPFAPLVHPSTFLLISALAGYIFYLKKGYIEIGKLNSIFKEVVKKTIPSSIAIISLTMMSKVMSGTGQIDVLAIGASNILGKNYGFIAPFIGLVGSFITSSNMSSNILFSNFQFTTAELLSLHQGVILGAQTGGAAIGTAIAPNNIVLGATTSNILGEEGKILKAILPFALGIILCFGIITYFLATYISL</sequence>
<evidence type="ECO:0000256" key="3">
    <source>
        <dbReference type="ARBA" id="ARBA00022448"/>
    </source>
</evidence>
<feature type="transmembrane region" description="Helical" evidence="8">
    <location>
        <begin position="511"/>
        <end position="534"/>
    </location>
</feature>
<dbReference type="GO" id="GO:0015295">
    <property type="term" value="F:solute:proton symporter activity"/>
    <property type="evidence" value="ECO:0007669"/>
    <property type="project" value="TreeGrafter"/>
</dbReference>
<evidence type="ECO:0000256" key="6">
    <source>
        <dbReference type="ARBA" id="ARBA00022989"/>
    </source>
</evidence>
<keyword evidence="4 8" id="KW-1003">Cell membrane</keyword>
<dbReference type="STRING" id="1123404.SAMN02745784_01919"/>
<name>A0A1M4WLC3_9FIRM</name>
<evidence type="ECO:0000256" key="5">
    <source>
        <dbReference type="ARBA" id="ARBA00022692"/>
    </source>
</evidence>
<comment type="function">
    <text evidence="8">Uptake of L-lactate across the membrane. Can also transport D-lactate and glycolate.</text>
</comment>
<dbReference type="PANTHER" id="PTHR30003">
    <property type="entry name" value="L-LACTATE PERMEASE"/>
    <property type="match status" value="1"/>
</dbReference>
<gene>
    <name evidence="9" type="ORF">SAMN02745784_01919</name>
</gene>
<dbReference type="InterPro" id="IPR003804">
    <property type="entry name" value="Lactate_perm"/>
</dbReference>
<evidence type="ECO:0000256" key="2">
    <source>
        <dbReference type="ARBA" id="ARBA00010100"/>
    </source>
</evidence>
<dbReference type="GO" id="GO:0005886">
    <property type="term" value="C:plasma membrane"/>
    <property type="evidence" value="ECO:0007669"/>
    <property type="project" value="UniProtKB-SubCell"/>
</dbReference>
<dbReference type="AlphaFoldDB" id="A0A1M4WLC3"/>
<keyword evidence="10" id="KW-1185">Reference proteome</keyword>
<keyword evidence="6 8" id="KW-1133">Transmembrane helix</keyword>
<evidence type="ECO:0000313" key="9">
    <source>
        <dbReference type="EMBL" id="SHE82101.1"/>
    </source>
</evidence>
<proteinExistence type="inferred from homology"/>
<dbReference type="Pfam" id="PF02652">
    <property type="entry name" value="Lactate_perm"/>
    <property type="match status" value="1"/>
</dbReference>
<feature type="transmembrane region" description="Helical" evidence="8">
    <location>
        <begin position="293"/>
        <end position="312"/>
    </location>
</feature>
<dbReference type="Proteomes" id="UP000184114">
    <property type="component" value="Unassembled WGS sequence"/>
</dbReference>
<keyword evidence="7 8" id="KW-0472">Membrane</keyword>
<feature type="transmembrane region" description="Helical" evidence="8">
    <location>
        <begin position="430"/>
        <end position="449"/>
    </location>
</feature>
<evidence type="ECO:0000256" key="4">
    <source>
        <dbReference type="ARBA" id="ARBA00022475"/>
    </source>
</evidence>
<evidence type="ECO:0000313" key="10">
    <source>
        <dbReference type="Proteomes" id="UP000184114"/>
    </source>
</evidence>
<feature type="transmembrane region" description="Helical" evidence="8">
    <location>
        <begin position="64"/>
        <end position="85"/>
    </location>
</feature>
<comment type="subcellular location">
    <subcellularLocation>
        <location evidence="1 8">Cell membrane</location>
        <topology evidence="1 8">Multi-pass membrane protein</topology>
    </subcellularLocation>
</comment>